<keyword evidence="7" id="KW-0833">Ubl conjugation pathway</keyword>
<dbReference type="Proteomes" id="UP000324705">
    <property type="component" value="Chromosome 2B"/>
</dbReference>
<keyword evidence="6" id="KW-0863">Zinc-finger</keyword>
<feature type="region of interest" description="Disordered" evidence="9">
    <location>
        <begin position="35"/>
        <end position="55"/>
    </location>
</feature>
<dbReference type="PANTHER" id="PTHR46764">
    <property type="entry name" value="E3 UBIQUITIN-PROTEIN LIGASE BAH1"/>
    <property type="match status" value="1"/>
</dbReference>
<organism evidence="11 12">
    <name type="scientific">Triticum turgidum subsp. durum</name>
    <name type="common">Durum wheat</name>
    <name type="synonym">Triticum durum</name>
    <dbReference type="NCBI Taxonomy" id="4567"/>
    <lineage>
        <taxon>Eukaryota</taxon>
        <taxon>Viridiplantae</taxon>
        <taxon>Streptophyta</taxon>
        <taxon>Embryophyta</taxon>
        <taxon>Tracheophyta</taxon>
        <taxon>Spermatophyta</taxon>
        <taxon>Magnoliopsida</taxon>
        <taxon>Liliopsida</taxon>
        <taxon>Poales</taxon>
        <taxon>Poaceae</taxon>
        <taxon>BOP clade</taxon>
        <taxon>Pooideae</taxon>
        <taxon>Triticodae</taxon>
        <taxon>Triticeae</taxon>
        <taxon>Triticinae</taxon>
        <taxon>Triticum</taxon>
    </lineage>
</organism>
<evidence type="ECO:0000256" key="5">
    <source>
        <dbReference type="ARBA" id="ARBA00022723"/>
    </source>
</evidence>
<comment type="catalytic activity">
    <reaction evidence="1">
        <text>S-ubiquitinyl-[E2 ubiquitin-conjugating enzyme]-L-cysteine + [acceptor protein]-L-lysine = [E2 ubiquitin-conjugating enzyme]-L-cysteine + N(6)-ubiquitinyl-[acceptor protein]-L-lysine.</text>
        <dbReference type="EC" id="2.3.2.27"/>
    </reaction>
</comment>
<dbReference type="AlphaFoldDB" id="A0A9R1PFD4"/>
<comment type="pathway">
    <text evidence="2">Protein modification; protein ubiquitination.</text>
</comment>
<keyword evidence="8" id="KW-0862">Zinc</keyword>
<gene>
    <name evidence="11" type="ORF">TRITD_2Bv1G039850</name>
</gene>
<dbReference type="PANTHER" id="PTHR46764:SF1">
    <property type="entry name" value="E3 UBIQUITIN-PROTEIN LIGASE NLA"/>
    <property type="match status" value="1"/>
</dbReference>
<evidence type="ECO:0000259" key="10">
    <source>
        <dbReference type="PROSITE" id="PS51382"/>
    </source>
</evidence>
<feature type="domain" description="SPX" evidence="10">
    <location>
        <begin position="1"/>
        <end position="162"/>
    </location>
</feature>
<evidence type="ECO:0000256" key="2">
    <source>
        <dbReference type="ARBA" id="ARBA00004906"/>
    </source>
</evidence>
<proteinExistence type="predicted"/>
<dbReference type="EMBL" id="LT934114">
    <property type="protein sequence ID" value="VAH42402.1"/>
    <property type="molecule type" value="Genomic_DNA"/>
</dbReference>
<keyword evidence="5" id="KW-0479">Metal-binding</keyword>
<evidence type="ECO:0000313" key="12">
    <source>
        <dbReference type="Proteomes" id="UP000324705"/>
    </source>
</evidence>
<dbReference type="PROSITE" id="PS51382">
    <property type="entry name" value="SPX"/>
    <property type="match status" value="1"/>
</dbReference>
<dbReference type="InterPro" id="IPR033326">
    <property type="entry name" value="BAH1"/>
</dbReference>
<protein>
    <recommendedName>
        <fullName evidence="3">RING-type E3 ubiquitin transferase</fullName>
        <ecNumber evidence="3">2.3.2.27</ecNumber>
    </recommendedName>
</protein>
<dbReference type="CDD" id="cd14482">
    <property type="entry name" value="SPX_BAH1-like"/>
    <property type="match status" value="1"/>
</dbReference>
<sequence>MKFTKRYETYMRGIRTAEQELPAVGLKRLKKMLKKCRSHRSPHHKTGASDSSSSSDAGAGARCPGHCSVCDGSFFPSLLDEMSAVVGCFNEKAKKLLELHLASRFKKYVMWFSNRCHKNHGQLIQQGKDLVTYAIINAVAMRKILKKYDKVHYSKQGQEFKAQAQSLHIEILQSPWLSELMAFYMNLRRSKNNETAMELFGDCSLTFDDDQPTLSCNLFDSMRVDISLTCSICLDTMFDPPTDLISTFQAGVFPNAVHLDELNMLLSYSCPEYWEKRMQMERVERVRLAKEHWEFQCRAFLGV</sequence>
<evidence type="ECO:0000256" key="8">
    <source>
        <dbReference type="ARBA" id="ARBA00022833"/>
    </source>
</evidence>
<evidence type="ECO:0000256" key="7">
    <source>
        <dbReference type="ARBA" id="ARBA00022786"/>
    </source>
</evidence>
<accession>A0A9R1PFD4</accession>
<evidence type="ECO:0000256" key="3">
    <source>
        <dbReference type="ARBA" id="ARBA00012483"/>
    </source>
</evidence>
<evidence type="ECO:0000313" key="11">
    <source>
        <dbReference type="EMBL" id="VAH42402.1"/>
    </source>
</evidence>
<name>A0A9R1PFD4_TRITD</name>
<evidence type="ECO:0000256" key="1">
    <source>
        <dbReference type="ARBA" id="ARBA00000900"/>
    </source>
</evidence>
<dbReference type="GO" id="GO:0008270">
    <property type="term" value="F:zinc ion binding"/>
    <property type="evidence" value="ECO:0007669"/>
    <property type="project" value="UniProtKB-KW"/>
</dbReference>
<evidence type="ECO:0000256" key="6">
    <source>
        <dbReference type="ARBA" id="ARBA00022771"/>
    </source>
</evidence>
<dbReference type="InterPro" id="IPR004331">
    <property type="entry name" value="SPX_dom"/>
</dbReference>
<dbReference type="EC" id="2.3.2.27" evidence="3"/>
<keyword evidence="12" id="KW-1185">Reference proteome</keyword>
<dbReference type="GO" id="GO:0061630">
    <property type="term" value="F:ubiquitin protein ligase activity"/>
    <property type="evidence" value="ECO:0007669"/>
    <property type="project" value="UniProtKB-EC"/>
</dbReference>
<dbReference type="Gramene" id="TRITD2Bv1G039850.3">
    <property type="protein sequence ID" value="TRITD2Bv1G039850.3"/>
    <property type="gene ID" value="TRITD2Bv1G039850"/>
</dbReference>
<keyword evidence="4" id="KW-0808">Transferase</keyword>
<evidence type="ECO:0000256" key="9">
    <source>
        <dbReference type="SAM" id="MobiDB-lite"/>
    </source>
</evidence>
<feature type="compositionally biased region" description="Basic residues" evidence="9">
    <location>
        <begin position="35"/>
        <end position="46"/>
    </location>
</feature>
<reference evidence="11 12" key="1">
    <citation type="submission" date="2017-09" db="EMBL/GenBank/DDBJ databases">
        <authorList>
            <consortium name="International Durum Wheat Genome Sequencing Consortium (IDWGSC)"/>
            <person name="Milanesi L."/>
        </authorList>
    </citation>
    <scope>NUCLEOTIDE SEQUENCE [LARGE SCALE GENOMIC DNA]</scope>
    <source>
        <strain evidence="12">cv. Svevo</strain>
    </source>
</reference>
<evidence type="ECO:0000256" key="4">
    <source>
        <dbReference type="ARBA" id="ARBA00022679"/>
    </source>
</evidence>